<proteinExistence type="predicted"/>
<sequence>MLGPRLLALLAVASAEPKEQWNGPAGAPKCVDKWQKWTDGFAAGERAITMFSQSYVCDGNDCDVVGAYSPKYSFACATKGPDGQGSTLALDPVAQYTMIGATSEFHSQKPCKFLEEQVGPPPGPLQPVDLRNSTNSTNSTHEDRRLTDCAEPSNESCEYPDPPAGLTTLPHTGQSLNHWPGLLMDMGNVNHVDPHLNHESWAAGESFRHSLPYGVEGTVCDDSEYNNGEVTYERAFYDGGVLIEKTRGPATTRSYIFKSDADRELAKQDGRNEGLQYAKTFTGENGCDTEVVWEIEPKAGGGIDLELTVPIDATTCETEAGLRNAIHVWYTGEEVVVVVKRRALKEASFLSTCDSDGYKELLRFASTFVCKATGESVAASVKFYDDVYREYALDELSTDAANPTPYFTGVGVNYLGAGGRCVEGGISYRPHGSVFSITANASDAPESCGSFYWDPLLQAVPGDGFAWELATADSSHGTAVDSATATTQSFVAPLAIALAIVALLRRE</sequence>
<keyword evidence="4" id="KW-1185">Reference proteome</keyword>
<gene>
    <name evidence="3" type="ORF">PECAL_2P10840</name>
</gene>
<keyword evidence="2" id="KW-0732">Signal</keyword>
<organism evidence="3 4">
    <name type="scientific">Pelagomonas calceolata</name>
    <dbReference type="NCBI Taxonomy" id="35677"/>
    <lineage>
        <taxon>Eukaryota</taxon>
        <taxon>Sar</taxon>
        <taxon>Stramenopiles</taxon>
        <taxon>Ochrophyta</taxon>
        <taxon>Pelagophyceae</taxon>
        <taxon>Pelagomonadales</taxon>
        <taxon>Pelagomonadaceae</taxon>
        <taxon>Pelagomonas</taxon>
    </lineage>
</organism>
<dbReference type="AlphaFoldDB" id="A0A8J2WZG8"/>
<evidence type="ECO:0000313" key="3">
    <source>
        <dbReference type="EMBL" id="CAH0368036.1"/>
    </source>
</evidence>
<accession>A0A8J2WZG8</accession>
<evidence type="ECO:0000256" key="1">
    <source>
        <dbReference type="SAM" id="MobiDB-lite"/>
    </source>
</evidence>
<comment type="caution">
    <text evidence="3">The sequence shown here is derived from an EMBL/GenBank/DDBJ whole genome shotgun (WGS) entry which is preliminary data.</text>
</comment>
<feature type="chain" id="PRO_5035194448" evidence="2">
    <location>
        <begin position="16"/>
        <end position="507"/>
    </location>
</feature>
<feature type="signal peptide" evidence="2">
    <location>
        <begin position="1"/>
        <end position="15"/>
    </location>
</feature>
<evidence type="ECO:0000256" key="2">
    <source>
        <dbReference type="SAM" id="SignalP"/>
    </source>
</evidence>
<dbReference type="EMBL" id="CAKKNE010000002">
    <property type="protein sequence ID" value="CAH0368036.1"/>
    <property type="molecule type" value="Genomic_DNA"/>
</dbReference>
<evidence type="ECO:0000313" key="4">
    <source>
        <dbReference type="Proteomes" id="UP000789595"/>
    </source>
</evidence>
<name>A0A8J2WZG8_9STRA</name>
<dbReference type="Proteomes" id="UP000789595">
    <property type="component" value="Unassembled WGS sequence"/>
</dbReference>
<feature type="region of interest" description="Disordered" evidence="1">
    <location>
        <begin position="116"/>
        <end position="159"/>
    </location>
</feature>
<protein>
    <submittedName>
        <fullName evidence="3">Uncharacterized protein</fullName>
    </submittedName>
</protein>
<reference evidence="3" key="1">
    <citation type="submission" date="2021-11" db="EMBL/GenBank/DDBJ databases">
        <authorList>
            <consortium name="Genoscope - CEA"/>
            <person name="William W."/>
        </authorList>
    </citation>
    <scope>NUCLEOTIDE SEQUENCE</scope>
</reference>